<gene>
    <name evidence="2" type="ORF">ISF_05579</name>
</gene>
<sequence length="901" mass="99262">MAAGYALPGAYERLYFYYAYRLDHLTSEKPIIAVGCKGKDGGLCGLNEFMEYISKKKVTASVTNDLHPEIEATAQKIFEKEELTAQVEFKKVVQSAKNEYADVFKKVGDRFVGKLDPDTEPLDRPPKDKKGNLEPETAEQTAARKAQALEDVKLCRQRGYDSMHKVFKARVEAAVDAMVKLHPDWKIEAPLSKDGVPIFNLKKTVKANPTVSEGDIAAAWLENIKGGHKENIKTLKGNLDGAEVLGFCLPGGALRMAKRQITACKKFPIEDEILFPKEAKLGKAAQMAEEISEAEFEKLATQKGLKKLAQEKWKGTTLADVRTKLHYEKLTSESPKVSVGKGGGFKAPSVASGIGEVVGIGLWVYGIVEAWRDNVSGLELGAAASSIIPIVGCTVQAIADHAKGAFETIDTALCLLGDGLMLTGNVPAGIALHVIRAILSFFRPPPYPKLEHMQAARDGVWNRFLKDDIYSYIYSHPGYANITGRRVNSTEVDFRDKLEGALAMEGLAVLSHGAQTIGAAVASAQDSLEASTTPEQKADVEKAIADVKTQLLEATDREMVRRQRQMLIALPKTLKETHDISLQPIADEFNRQFNDNITSSEMVEKYHKWLFMGFGAATEDNQEEVERDLGKIADALYANPPQLPSYFDLTYILGQSRGLANIHNDTLSIPSYLRDKFPTMSEASLQVHVLHHTLQIANLIMRTNTEDKLSQYFPDSDAQGVRDLQTLIALKFGRISDESKLWVARLDYPEGNWAWMLTEEDFRAARAIVNPYVPQCRPQIVAPQPKPLCTPLLTGPASIFLTIGMSKALVASLSEQERALTTRGVSEVSQKIKDLARKLEADVTTPKRFWHAMLAAQKAKDDEDAAFLALPAGPPKEGEKPVRRALPRSAAVYRANFGASL</sequence>
<dbReference type="OrthoDB" id="4917004at2759"/>
<reference evidence="2 3" key="1">
    <citation type="journal article" date="2016" name="Genome Biol. Evol.">
        <title>Divergent and convergent evolution of fungal pathogenicity.</title>
        <authorList>
            <person name="Shang Y."/>
            <person name="Xiao G."/>
            <person name="Zheng P."/>
            <person name="Cen K."/>
            <person name="Zhan S."/>
            <person name="Wang C."/>
        </authorList>
    </citation>
    <scope>NUCLEOTIDE SEQUENCE [LARGE SCALE GENOMIC DNA]</scope>
    <source>
        <strain evidence="2 3">ARSEF 2679</strain>
    </source>
</reference>
<dbReference type="AlphaFoldDB" id="A0A167UEB4"/>
<dbReference type="EMBL" id="AZHB01000013">
    <property type="protein sequence ID" value="OAA61500.1"/>
    <property type="molecule type" value="Genomic_DNA"/>
</dbReference>
<protein>
    <recommendedName>
        <fullName evidence="4">Heat-labile enterotoxin, A chain</fullName>
    </recommendedName>
</protein>
<feature type="compositionally biased region" description="Basic and acidic residues" evidence="1">
    <location>
        <begin position="115"/>
        <end position="133"/>
    </location>
</feature>
<evidence type="ECO:0000313" key="3">
    <source>
        <dbReference type="Proteomes" id="UP000076744"/>
    </source>
</evidence>
<dbReference type="RefSeq" id="XP_018703755.1">
    <property type="nucleotide sequence ID" value="XM_018849184.1"/>
</dbReference>
<name>A0A167UEB4_CORFA</name>
<dbReference type="GeneID" id="30021871"/>
<dbReference type="STRING" id="1081104.A0A167UEB4"/>
<keyword evidence="3" id="KW-1185">Reference proteome</keyword>
<evidence type="ECO:0000313" key="2">
    <source>
        <dbReference type="EMBL" id="OAA61500.1"/>
    </source>
</evidence>
<evidence type="ECO:0000256" key="1">
    <source>
        <dbReference type="SAM" id="MobiDB-lite"/>
    </source>
</evidence>
<proteinExistence type="predicted"/>
<accession>A0A167UEB4</accession>
<organism evidence="2 3">
    <name type="scientific">Cordyceps fumosorosea (strain ARSEF 2679)</name>
    <name type="common">Isaria fumosorosea</name>
    <dbReference type="NCBI Taxonomy" id="1081104"/>
    <lineage>
        <taxon>Eukaryota</taxon>
        <taxon>Fungi</taxon>
        <taxon>Dikarya</taxon>
        <taxon>Ascomycota</taxon>
        <taxon>Pezizomycotina</taxon>
        <taxon>Sordariomycetes</taxon>
        <taxon>Hypocreomycetidae</taxon>
        <taxon>Hypocreales</taxon>
        <taxon>Cordycipitaceae</taxon>
        <taxon>Cordyceps</taxon>
    </lineage>
</organism>
<comment type="caution">
    <text evidence="2">The sequence shown here is derived from an EMBL/GenBank/DDBJ whole genome shotgun (WGS) entry which is preliminary data.</text>
</comment>
<evidence type="ECO:0008006" key="4">
    <source>
        <dbReference type="Google" id="ProtNLM"/>
    </source>
</evidence>
<dbReference type="Proteomes" id="UP000076744">
    <property type="component" value="Unassembled WGS sequence"/>
</dbReference>
<feature type="region of interest" description="Disordered" evidence="1">
    <location>
        <begin position="115"/>
        <end position="139"/>
    </location>
</feature>